<evidence type="ECO:0000313" key="4">
    <source>
        <dbReference type="Proteomes" id="UP000019132"/>
    </source>
</evidence>
<organism evidence="3 4">
    <name type="scientific">Globisporangium ultimum (strain ATCC 200006 / CBS 805.95 / DAOM BR144)</name>
    <name type="common">Pythium ultimum</name>
    <dbReference type="NCBI Taxonomy" id="431595"/>
    <lineage>
        <taxon>Eukaryota</taxon>
        <taxon>Sar</taxon>
        <taxon>Stramenopiles</taxon>
        <taxon>Oomycota</taxon>
        <taxon>Peronosporomycetes</taxon>
        <taxon>Pythiales</taxon>
        <taxon>Pythiaceae</taxon>
        <taxon>Globisporangium</taxon>
    </lineage>
</organism>
<dbReference type="Pfam" id="PF00069">
    <property type="entry name" value="Pkinase"/>
    <property type="match status" value="1"/>
</dbReference>
<name>K3WRY8_GLOUD</name>
<feature type="domain" description="Protein kinase" evidence="2">
    <location>
        <begin position="131"/>
        <end position="456"/>
    </location>
</feature>
<dbReference type="SMART" id="SM00220">
    <property type="entry name" value="S_TKc"/>
    <property type="match status" value="1"/>
</dbReference>
<proteinExistence type="predicted"/>
<dbReference type="InterPro" id="IPR051681">
    <property type="entry name" value="Ser/Thr_Kinases-Pseudokinases"/>
</dbReference>
<dbReference type="AlphaFoldDB" id="K3WRY8"/>
<dbReference type="PROSITE" id="PS00108">
    <property type="entry name" value="PROTEIN_KINASE_ST"/>
    <property type="match status" value="1"/>
</dbReference>
<dbReference type="InterPro" id="IPR000719">
    <property type="entry name" value="Prot_kinase_dom"/>
</dbReference>
<keyword evidence="1" id="KW-1133">Transmembrane helix</keyword>
<dbReference type="EMBL" id="GL376585">
    <property type="status" value="NOT_ANNOTATED_CDS"/>
    <property type="molecule type" value="Genomic_DNA"/>
</dbReference>
<accession>K3WRY8</accession>
<reference evidence="4" key="2">
    <citation type="submission" date="2010-04" db="EMBL/GenBank/DDBJ databases">
        <authorList>
            <person name="Buell R."/>
            <person name="Hamilton J."/>
            <person name="Hostetler J."/>
        </authorList>
    </citation>
    <scope>NUCLEOTIDE SEQUENCE [LARGE SCALE GENOMIC DNA]</scope>
    <source>
        <strain evidence="4">DAOM:BR144</strain>
    </source>
</reference>
<dbReference type="InParanoid" id="K3WRY8"/>
<keyword evidence="4" id="KW-1185">Reference proteome</keyword>
<dbReference type="InterPro" id="IPR011009">
    <property type="entry name" value="Kinase-like_dom_sf"/>
</dbReference>
<dbReference type="InterPro" id="IPR008271">
    <property type="entry name" value="Ser/Thr_kinase_AS"/>
</dbReference>
<dbReference type="VEuPathDB" id="FungiDB:PYU1_G007716"/>
<evidence type="ECO:0000259" key="2">
    <source>
        <dbReference type="PROSITE" id="PS50011"/>
    </source>
</evidence>
<dbReference type="PROSITE" id="PS50011">
    <property type="entry name" value="PROTEIN_KINASE_DOM"/>
    <property type="match status" value="1"/>
</dbReference>
<keyword evidence="1" id="KW-0472">Membrane</keyword>
<dbReference type="PANTHER" id="PTHR44329:SF214">
    <property type="entry name" value="PROTEIN KINASE DOMAIN-CONTAINING PROTEIN"/>
    <property type="match status" value="1"/>
</dbReference>
<dbReference type="eggNOG" id="KOG0197">
    <property type="taxonomic scope" value="Eukaryota"/>
</dbReference>
<reference evidence="3" key="3">
    <citation type="submission" date="2015-02" db="UniProtKB">
        <authorList>
            <consortium name="EnsemblProtists"/>
        </authorList>
    </citation>
    <scope>IDENTIFICATION</scope>
    <source>
        <strain evidence="3">DAOM BR144</strain>
    </source>
</reference>
<dbReference type="EnsemblProtists" id="PYU1_T007732">
    <property type="protein sequence ID" value="PYU1_T007732"/>
    <property type="gene ID" value="PYU1_G007716"/>
</dbReference>
<dbReference type="Gene3D" id="1.10.510.10">
    <property type="entry name" value="Transferase(Phosphotransferase) domain 1"/>
    <property type="match status" value="1"/>
</dbReference>
<sequence>MTPSPDRNPLVYIFASFIVALVICGVVYRVAKKKRSLSNRSSLSPKSIACLGSPTGLSVLDNDTHAHGGFSATPYLTANEASLSLDTASRDRQSVSLLSRSVFTSSFRLPDGENVWVDDELAAWRVDYDSVQLEHCLSVSTFVEVWEATYRLDRVAVKKLKPSTRLFYHKHADMVDPVVMGKFLMEIKVLSRLDHPRIVAFYGIAWKNESTILCVMEYMPQQDLHTFLRAQREMGRQSDALFTSHAWTADKFHIAFDVLDALTYIHSLGPVLVHCDLKSRNVLLDDSLHAKLCDFGISKYLVHDEYQHKAARDGGTRGRHNDNDHLRQCEDGVMDEVRHLLSQTAGSIRWIAPEVLLAFTQYSEAVDIYAFGVLLSELDTLQLPYENERNPKDGRPLSDARIRKRVAKGDLQPRFSSHCPPEVLEIGLRCLSYRPSDRPSSLELAYCLRKAAAAVLSKRSREVFNVRFSTDFPSSESTEIDWSRQTLELKPNGR</sequence>
<keyword evidence="1" id="KW-0812">Transmembrane</keyword>
<evidence type="ECO:0000256" key="1">
    <source>
        <dbReference type="SAM" id="Phobius"/>
    </source>
</evidence>
<protein>
    <recommendedName>
        <fullName evidence="2">Protein kinase domain-containing protein</fullName>
    </recommendedName>
</protein>
<dbReference type="STRING" id="431595.K3WRY8"/>
<dbReference type="SUPFAM" id="SSF56112">
    <property type="entry name" value="Protein kinase-like (PK-like)"/>
    <property type="match status" value="1"/>
</dbReference>
<dbReference type="HOGENOM" id="CLU_000288_7_35_1"/>
<dbReference type="PANTHER" id="PTHR44329">
    <property type="entry name" value="SERINE/THREONINE-PROTEIN KINASE TNNI3K-RELATED"/>
    <property type="match status" value="1"/>
</dbReference>
<dbReference type="Proteomes" id="UP000019132">
    <property type="component" value="Unassembled WGS sequence"/>
</dbReference>
<reference evidence="4" key="1">
    <citation type="journal article" date="2010" name="Genome Biol.">
        <title>Genome sequence of the necrotrophic plant pathogen Pythium ultimum reveals original pathogenicity mechanisms and effector repertoire.</title>
        <authorList>
            <person name="Levesque C.A."/>
            <person name="Brouwer H."/>
            <person name="Cano L."/>
            <person name="Hamilton J.P."/>
            <person name="Holt C."/>
            <person name="Huitema E."/>
            <person name="Raffaele S."/>
            <person name="Robideau G.P."/>
            <person name="Thines M."/>
            <person name="Win J."/>
            <person name="Zerillo M.M."/>
            <person name="Beakes G.W."/>
            <person name="Boore J.L."/>
            <person name="Busam D."/>
            <person name="Dumas B."/>
            <person name="Ferriera S."/>
            <person name="Fuerstenberg S.I."/>
            <person name="Gachon C.M."/>
            <person name="Gaulin E."/>
            <person name="Govers F."/>
            <person name="Grenville-Briggs L."/>
            <person name="Horner N."/>
            <person name="Hostetler J."/>
            <person name="Jiang R.H."/>
            <person name="Johnson J."/>
            <person name="Krajaejun T."/>
            <person name="Lin H."/>
            <person name="Meijer H.J."/>
            <person name="Moore B."/>
            <person name="Morris P."/>
            <person name="Phuntmart V."/>
            <person name="Puiu D."/>
            <person name="Shetty J."/>
            <person name="Stajich J.E."/>
            <person name="Tripathy S."/>
            <person name="Wawra S."/>
            <person name="van West P."/>
            <person name="Whitty B.R."/>
            <person name="Coutinho P.M."/>
            <person name="Henrissat B."/>
            <person name="Martin F."/>
            <person name="Thomas P.D."/>
            <person name="Tyler B.M."/>
            <person name="De Vries R.P."/>
            <person name="Kamoun S."/>
            <person name="Yandell M."/>
            <person name="Tisserat N."/>
            <person name="Buell C.R."/>
        </authorList>
    </citation>
    <scope>NUCLEOTIDE SEQUENCE</scope>
    <source>
        <strain evidence="4">DAOM:BR144</strain>
    </source>
</reference>
<feature type="transmembrane region" description="Helical" evidence="1">
    <location>
        <begin position="12"/>
        <end position="31"/>
    </location>
</feature>
<dbReference type="Gene3D" id="3.30.200.20">
    <property type="entry name" value="Phosphorylase Kinase, domain 1"/>
    <property type="match status" value="1"/>
</dbReference>
<dbReference type="GO" id="GO:0005524">
    <property type="term" value="F:ATP binding"/>
    <property type="evidence" value="ECO:0007669"/>
    <property type="project" value="InterPro"/>
</dbReference>
<dbReference type="GO" id="GO:0004674">
    <property type="term" value="F:protein serine/threonine kinase activity"/>
    <property type="evidence" value="ECO:0007669"/>
    <property type="project" value="TreeGrafter"/>
</dbReference>
<dbReference type="OMA" id="TRIPHHE"/>
<evidence type="ECO:0000313" key="3">
    <source>
        <dbReference type="EnsemblProtists" id="PYU1_T007732"/>
    </source>
</evidence>